<dbReference type="Pfam" id="PF00126">
    <property type="entry name" value="HTH_1"/>
    <property type="match status" value="1"/>
</dbReference>
<dbReference type="EMBL" id="LPUY01000008">
    <property type="protein sequence ID" value="KUP95050.1"/>
    <property type="molecule type" value="Genomic_DNA"/>
</dbReference>
<dbReference type="PRINTS" id="PR00039">
    <property type="entry name" value="HTHLYSR"/>
</dbReference>
<proteinExistence type="inferred from homology"/>
<dbReference type="Pfam" id="PF03466">
    <property type="entry name" value="LysR_substrate"/>
    <property type="match status" value="1"/>
</dbReference>
<evidence type="ECO:0000256" key="4">
    <source>
        <dbReference type="ARBA" id="ARBA00023163"/>
    </source>
</evidence>
<dbReference type="GO" id="GO:0005829">
    <property type="term" value="C:cytosol"/>
    <property type="evidence" value="ECO:0007669"/>
    <property type="project" value="TreeGrafter"/>
</dbReference>
<dbReference type="InterPro" id="IPR000847">
    <property type="entry name" value="LysR_HTH_N"/>
</dbReference>
<dbReference type="CDD" id="cd05466">
    <property type="entry name" value="PBP2_LTTR_substrate"/>
    <property type="match status" value="1"/>
</dbReference>
<keyword evidence="2" id="KW-0805">Transcription regulation</keyword>
<keyword evidence="7" id="KW-1185">Reference proteome</keyword>
<dbReference type="InterPro" id="IPR036390">
    <property type="entry name" value="WH_DNA-bd_sf"/>
</dbReference>
<dbReference type="GO" id="GO:0003677">
    <property type="term" value="F:DNA binding"/>
    <property type="evidence" value="ECO:0007669"/>
    <property type="project" value="UniProtKB-KW"/>
</dbReference>
<name>A0A132C4Q8_9RHOB</name>
<dbReference type="InterPro" id="IPR050950">
    <property type="entry name" value="HTH-type_LysR_regulators"/>
</dbReference>
<evidence type="ECO:0000259" key="5">
    <source>
        <dbReference type="PROSITE" id="PS50931"/>
    </source>
</evidence>
<dbReference type="FunFam" id="1.10.10.10:FF:000001">
    <property type="entry name" value="LysR family transcriptional regulator"/>
    <property type="match status" value="1"/>
</dbReference>
<evidence type="ECO:0000313" key="6">
    <source>
        <dbReference type="EMBL" id="KUP95050.1"/>
    </source>
</evidence>
<evidence type="ECO:0000313" key="7">
    <source>
        <dbReference type="Proteomes" id="UP000068382"/>
    </source>
</evidence>
<protein>
    <submittedName>
        <fullName evidence="6">Hydrogen peroxide-inducible proteins activator</fullName>
    </submittedName>
</protein>
<dbReference type="Gene3D" id="1.10.10.10">
    <property type="entry name" value="Winged helix-like DNA-binding domain superfamily/Winged helix DNA-binding domain"/>
    <property type="match status" value="1"/>
</dbReference>
<dbReference type="SUPFAM" id="SSF53850">
    <property type="entry name" value="Periplasmic binding protein-like II"/>
    <property type="match status" value="1"/>
</dbReference>
<sequence>MIEIKDLQLLTALARHRHFAKAAEACNMSQPAFSMRIRSLEDKLGLPIVRRGNRFQGLTAEGQMIVDRARGILDGAKALDQEIAAARGDVTGTLVLGVVPTATSYAAQLINRLHQAHPRVLARIEVTTSLSIQQRLYDGTIDVGVTYSDSLGRDDISLLPLYDEAYVLLASEGMVADSGDEITWTEAAGLPLSLLEPQMQNRRILDRIFNELDLRPEVMSESTGFMAAIVMARAGSVATILPRALVDALGPLEGTRVLRLITPEPTRPICLASVERQTELTTIRALKDVIAADAS</sequence>
<evidence type="ECO:0000256" key="1">
    <source>
        <dbReference type="ARBA" id="ARBA00009437"/>
    </source>
</evidence>
<dbReference type="InterPro" id="IPR005119">
    <property type="entry name" value="LysR_subst-bd"/>
</dbReference>
<gene>
    <name evidence="6" type="primary">oxyR_2</name>
    <name evidence="6" type="ORF">TRIHO_03880</name>
</gene>
<dbReference type="Gene3D" id="3.40.190.290">
    <property type="match status" value="1"/>
</dbReference>
<dbReference type="PATRIC" id="fig|1768241.3.peg.390"/>
<comment type="caution">
    <text evidence="6">The sequence shown here is derived from an EMBL/GenBank/DDBJ whole genome shotgun (WGS) entry which is preliminary data.</text>
</comment>
<evidence type="ECO:0000256" key="2">
    <source>
        <dbReference type="ARBA" id="ARBA00023015"/>
    </source>
</evidence>
<comment type="similarity">
    <text evidence="1">Belongs to the LysR transcriptional regulatory family.</text>
</comment>
<dbReference type="RefSeq" id="WP_068239872.1">
    <property type="nucleotide sequence ID" value="NZ_LPUY01000008.1"/>
</dbReference>
<accession>A0A132C4Q8</accession>
<dbReference type="AlphaFoldDB" id="A0A132C4Q8"/>
<reference evidence="6 7" key="1">
    <citation type="submission" date="2015-12" db="EMBL/GenBank/DDBJ databases">
        <title>Genome sequence of the marine Rhodobacteraceae strain O3.65, Candidatus Tritonibacter horizontis.</title>
        <authorList>
            <person name="Poehlein A."/>
            <person name="Giebel H.A."/>
            <person name="Voget S."/>
            <person name="Brinkhoff T."/>
        </authorList>
    </citation>
    <scope>NUCLEOTIDE SEQUENCE [LARGE SCALE GENOMIC DNA]</scope>
    <source>
        <strain evidence="6 7">O3.65</strain>
    </source>
</reference>
<dbReference type="OrthoDB" id="9815174at2"/>
<dbReference type="PROSITE" id="PS50931">
    <property type="entry name" value="HTH_LYSR"/>
    <property type="match status" value="1"/>
</dbReference>
<organism evidence="6 7">
    <name type="scientific">Tritonibacter horizontis</name>
    <dbReference type="NCBI Taxonomy" id="1768241"/>
    <lineage>
        <taxon>Bacteria</taxon>
        <taxon>Pseudomonadati</taxon>
        <taxon>Pseudomonadota</taxon>
        <taxon>Alphaproteobacteria</taxon>
        <taxon>Rhodobacterales</taxon>
        <taxon>Paracoccaceae</taxon>
        <taxon>Tritonibacter</taxon>
    </lineage>
</organism>
<dbReference type="InterPro" id="IPR036388">
    <property type="entry name" value="WH-like_DNA-bd_sf"/>
</dbReference>
<dbReference type="PANTHER" id="PTHR30419:SF31">
    <property type="entry name" value="BLR3139 PROTEIN"/>
    <property type="match status" value="1"/>
</dbReference>
<dbReference type="PANTHER" id="PTHR30419">
    <property type="entry name" value="HTH-TYPE TRANSCRIPTIONAL REGULATOR YBHD"/>
    <property type="match status" value="1"/>
</dbReference>
<feature type="domain" description="HTH lysR-type" evidence="5">
    <location>
        <begin position="2"/>
        <end position="59"/>
    </location>
</feature>
<keyword evidence="4" id="KW-0804">Transcription</keyword>
<dbReference type="SUPFAM" id="SSF46785">
    <property type="entry name" value="Winged helix' DNA-binding domain"/>
    <property type="match status" value="1"/>
</dbReference>
<dbReference type="GO" id="GO:0003700">
    <property type="term" value="F:DNA-binding transcription factor activity"/>
    <property type="evidence" value="ECO:0007669"/>
    <property type="project" value="InterPro"/>
</dbReference>
<evidence type="ECO:0000256" key="3">
    <source>
        <dbReference type="ARBA" id="ARBA00023125"/>
    </source>
</evidence>
<keyword evidence="3" id="KW-0238">DNA-binding</keyword>
<dbReference type="Proteomes" id="UP000068382">
    <property type="component" value="Unassembled WGS sequence"/>
</dbReference>